<evidence type="ECO:0000313" key="8">
    <source>
        <dbReference type="EMBL" id="KGB74185.1"/>
    </source>
</evidence>
<dbReference type="PANTHER" id="PTHR10332:SF88">
    <property type="entry name" value="EQUILIBRATIVE NUCLEOSIDE TRANSPORTER 1, ISOFORM A"/>
    <property type="match status" value="1"/>
</dbReference>
<dbReference type="PRINTS" id="PR01130">
    <property type="entry name" value="DERENTRNSPRT"/>
</dbReference>
<evidence type="ECO:0000256" key="5">
    <source>
        <dbReference type="ARBA" id="ARBA00022989"/>
    </source>
</evidence>
<feature type="transmembrane region" description="Helical" evidence="7">
    <location>
        <begin position="414"/>
        <end position="437"/>
    </location>
</feature>
<dbReference type="GO" id="GO:0015205">
    <property type="term" value="F:nucleobase transmembrane transporter activity"/>
    <property type="evidence" value="ECO:0007669"/>
    <property type="project" value="TreeGrafter"/>
</dbReference>
<dbReference type="Pfam" id="PF01733">
    <property type="entry name" value="Nucleoside_tran"/>
    <property type="match status" value="1"/>
</dbReference>
<evidence type="ECO:0000256" key="6">
    <source>
        <dbReference type="ARBA" id="ARBA00023136"/>
    </source>
</evidence>
<sequence>MLAAIHSTLSGSSSTRPDPAEYQPVIPSNAVNADPADPATLDYIDRELGHAAARDVIEYENVKVYFCFWVLGAGVLMSWNALICTFPLLISYLPLDSNLRGNLSSILSTVYCFGNLFFLGMAQRHVGKVSPTKRLHSSLVVLLITALLTTYPALPVLFPILSSSLLLTVLIFISLVLSFSTAYLQSSVFALSSLWGSEQTLGVMSGQGGIAVLVSGVQFALAFVSAVAKSDDGQGDEGEEASKLAGVGLWAACSLGVVGCFMASRYLKRHPKYLDVVAPKFATSELNSVEGNKRESGTTRKLFKKNWELNLAVAWVFVVTLSVFPPITTRILSTHQPTPRLLQPDVFMPLHFVIFNIGDYIGRTYLASYSALRLTSPRRILFLSLGRTLFIPLFFACNVTPREVGNTPFINFDILYFLIILLFSMSNGYLGSLCMVISSSPDLNPRIKADERDVAATLASFCLVAGLAAGSLASFAVGAAVNRAL</sequence>
<feature type="transmembrane region" description="Helical" evidence="7">
    <location>
        <begin position="458"/>
        <end position="481"/>
    </location>
</feature>
<feature type="transmembrane region" description="Helical" evidence="7">
    <location>
        <begin position="134"/>
        <end position="154"/>
    </location>
</feature>
<dbReference type="OMA" id="GSPWTTK"/>
<dbReference type="EMBL" id="CP025762">
    <property type="protein sequence ID" value="KGB74185.1"/>
    <property type="molecule type" value="Genomic_DNA"/>
</dbReference>
<feature type="transmembrane region" description="Helical" evidence="7">
    <location>
        <begin position="244"/>
        <end position="263"/>
    </location>
</feature>
<dbReference type="Proteomes" id="UP000029445">
    <property type="component" value="Chromosome 4"/>
</dbReference>
<keyword evidence="4 7" id="KW-0812">Transmembrane</keyword>
<dbReference type="PIRSF" id="PIRSF016379">
    <property type="entry name" value="ENT"/>
    <property type="match status" value="1"/>
</dbReference>
<dbReference type="AlphaFoldDB" id="A0A095BZH9"/>
<reference evidence="8 9" key="1">
    <citation type="journal article" date="2011" name="MBio">
        <title>Genome variation in Cryptococcus gattii, an emerging pathogen of immunocompetent hosts.</title>
        <authorList>
            <person name="D'Souza C.A."/>
            <person name="Kronstad J.W."/>
            <person name="Taylor G."/>
            <person name="Warren R."/>
            <person name="Yuen M."/>
            <person name="Hu G."/>
            <person name="Jung W.H."/>
            <person name="Sham A."/>
            <person name="Kidd S.E."/>
            <person name="Tangen K."/>
            <person name="Lee N."/>
            <person name="Zeilmaker T."/>
            <person name="Sawkins J."/>
            <person name="McVicker G."/>
            <person name="Shah S."/>
            <person name="Gnerre S."/>
            <person name="Griggs A."/>
            <person name="Zeng Q."/>
            <person name="Bartlett K."/>
            <person name="Li W."/>
            <person name="Wang X."/>
            <person name="Heitman J."/>
            <person name="Stajich J.E."/>
            <person name="Fraser J.A."/>
            <person name="Meyer W."/>
            <person name="Carter D."/>
            <person name="Schein J."/>
            <person name="Krzywinski M."/>
            <person name="Kwon-Chung K.J."/>
            <person name="Varma A."/>
            <person name="Wang J."/>
            <person name="Brunham R."/>
            <person name="Fyfe M."/>
            <person name="Ouellette B.F."/>
            <person name="Siddiqui A."/>
            <person name="Marra M."/>
            <person name="Jones S."/>
            <person name="Holt R."/>
            <person name="Birren B.W."/>
            <person name="Galagan J.E."/>
            <person name="Cuomo C.A."/>
        </authorList>
    </citation>
    <scope>NUCLEOTIDE SEQUENCE [LARGE SCALE GENOMIC DNA]</scope>
    <source>
        <strain evidence="8 9">R265</strain>
    </source>
</reference>
<dbReference type="KEGG" id="cdeu:CNBG_0023"/>
<dbReference type="VEuPathDB" id="FungiDB:CNBG_0023"/>
<gene>
    <name evidence="8" type="ORF">CNBG_0023</name>
</gene>
<organism evidence="8 9">
    <name type="scientific">Cryptococcus deuterogattii (strain R265)</name>
    <name type="common">Cryptococcus gattii VGII (strain R265)</name>
    <dbReference type="NCBI Taxonomy" id="294750"/>
    <lineage>
        <taxon>Eukaryota</taxon>
        <taxon>Fungi</taxon>
        <taxon>Dikarya</taxon>
        <taxon>Basidiomycota</taxon>
        <taxon>Agaricomycotina</taxon>
        <taxon>Tremellomycetes</taxon>
        <taxon>Tremellales</taxon>
        <taxon>Cryptococcaceae</taxon>
        <taxon>Cryptococcus</taxon>
        <taxon>Cryptococcus gattii species complex</taxon>
    </lineage>
</organism>
<accession>A0A095BZH9</accession>
<dbReference type="PANTHER" id="PTHR10332">
    <property type="entry name" value="EQUILIBRATIVE NUCLEOSIDE TRANSPORTER"/>
    <property type="match status" value="1"/>
</dbReference>
<feature type="transmembrane region" description="Helical" evidence="7">
    <location>
        <begin position="347"/>
        <end position="368"/>
    </location>
</feature>
<feature type="transmembrane region" description="Helical" evidence="7">
    <location>
        <begin position="102"/>
        <end position="122"/>
    </location>
</feature>
<dbReference type="InterPro" id="IPR036259">
    <property type="entry name" value="MFS_trans_sf"/>
</dbReference>
<proteinExistence type="inferred from homology"/>
<feature type="transmembrane region" description="Helical" evidence="7">
    <location>
        <begin position="160"/>
        <end position="180"/>
    </location>
</feature>
<feature type="transmembrane region" description="Helical" evidence="7">
    <location>
        <begin position="380"/>
        <end position="402"/>
    </location>
</feature>
<feature type="transmembrane region" description="Helical" evidence="7">
    <location>
        <begin position="64"/>
        <end position="90"/>
    </location>
</feature>
<keyword evidence="5 7" id="KW-1133">Transmembrane helix</keyword>
<dbReference type="RefSeq" id="XP_062880193.1">
    <property type="nucleotide sequence ID" value="XM_063024123.1"/>
</dbReference>
<feature type="transmembrane region" description="Helical" evidence="7">
    <location>
        <begin position="201"/>
        <end position="224"/>
    </location>
</feature>
<dbReference type="HOGENOM" id="CLU_021611_3_0_1"/>
<dbReference type="InterPro" id="IPR002259">
    <property type="entry name" value="Eqnu_transpt"/>
</dbReference>
<keyword evidence="6 7" id="KW-0472">Membrane</keyword>
<keyword evidence="3" id="KW-0813">Transport</keyword>
<feature type="transmembrane region" description="Helical" evidence="7">
    <location>
        <begin position="309"/>
        <end position="327"/>
    </location>
</feature>
<dbReference type="GO" id="GO:0034257">
    <property type="term" value="F:nicotinamide riboside transmembrane transporter activity"/>
    <property type="evidence" value="ECO:0007669"/>
    <property type="project" value="TreeGrafter"/>
</dbReference>
<evidence type="ECO:0000256" key="4">
    <source>
        <dbReference type="ARBA" id="ARBA00022692"/>
    </source>
</evidence>
<evidence type="ECO:0000256" key="3">
    <source>
        <dbReference type="ARBA" id="ARBA00022448"/>
    </source>
</evidence>
<dbReference type="GO" id="GO:0000329">
    <property type="term" value="C:fungal-type vacuole membrane"/>
    <property type="evidence" value="ECO:0007669"/>
    <property type="project" value="TreeGrafter"/>
</dbReference>
<protein>
    <submittedName>
        <fullName evidence="8">Solute carrier family 29 (Equilibrative nucleoside transporter) member 1/2/3</fullName>
    </submittedName>
</protein>
<reference evidence="8 9" key="2">
    <citation type="journal article" date="2018" name="Proc. Natl. Acad. Sci.">
        <title>RNAi is a critical determinant of centromere evolution in closely related fungi.</title>
        <authorList>
            <person name="Yadav V."/>
            <person name="Sun S."/>
            <person name="Billmyre R.B."/>
            <person name="Thimmappa B.C."/>
            <person name="Shea T."/>
            <person name="Lintner R."/>
            <person name="Bakkeren G."/>
            <person name="Cuomo C.A."/>
            <person name="Heitman J."/>
            <person name="Sanyal K."/>
        </authorList>
    </citation>
    <scope>NUCLEOTIDE SEQUENCE [LARGE SCALE GENOMIC DNA]</scope>
    <source>
        <strain evidence="8 9">R265</strain>
    </source>
</reference>
<evidence type="ECO:0000313" key="9">
    <source>
        <dbReference type="Proteomes" id="UP000029445"/>
    </source>
</evidence>
<evidence type="ECO:0000256" key="7">
    <source>
        <dbReference type="SAM" id="Phobius"/>
    </source>
</evidence>
<name>A0A095BZH9_CRYD2</name>
<comment type="subcellular location">
    <subcellularLocation>
        <location evidence="1">Membrane</location>
        <topology evidence="1">Multi-pass membrane protein</topology>
    </subcellularLocation>
</comment>
<dbReference type="STRING" id="294750.A0A095BZH9"/>
<dbReference type="SUPFAM" id="SSF103473">
    <property type="entry name" value="MFS general substrate transporter"/>
    <property type="match status" value="1"/>
</dbReference>
<dbReference type="GeneID" id="88176277"/>
<dbReference type="OrthoDB" id="10261753at2759"/>
<keyword evidence="9" id="KW-1185">Reference proteome</keyword>
<evidence type="ECO:0000256" key="1">
    <source>
        <dbReference type="ARBA" id="ARBA00004141"/>
    </source>
</evidence>
<dbReference type="GO" id="GO:0005886">
    <property type="term" value="C:plasma membrane"/>
    <property type="evidence" value="ECO:0007669"/>
    <property type="project" value="TreeGrafter"/>
</dbReference>
<evidence type="ECO:0000256" key="2">
    <source>
        <dbReference type="ARBA" id="ARBA00007965"/>
    </source>
</evidence>
<comment type="similarity">
    <text evidence="2">Belongs to the SLC29A/ENT transporter (TC 2.A.57) family.</text>
</comment>